<dbReference type="OrthoDB" id="268576at2759"/>
<protein>
    <recommendedName>
        <fullName evidence="6">Large ribosomal subunit protein uL2m</fullName>
    </recommendedName>
</protein>
<organism evidence="10 11">
    <name type="scientific">Sporidiobolus salmonicolor</name>
    <name type="common">Yeast-like fungus</name>
    <name type="synonym">Sporobolomyces salmonicolor</name>
    <dbReference type="NCBI Taxonomy" id="5005"/>
    <lineage>
        <taxon>Eukaryota</taxon>
        <taxon>Fungi</taxon>
        <taxon>Dikarya</taxon>
        <taxon>Basidiomycota</taxon>
        <taxon>Pucciniomycotina</taxon>
        <taxon>Microbotryomycetes</taxon>
        <taxon>Sporidiobolales</taxon>
        <taxon>Sporidiobolaceae</taxon>
        <taxon>Sporobolomyces</taxon>
    </lineage>
</organism>
<evidence type="ECO:0000256" key="4">
    <source>
        <dbReference type="ARBA" id="ARBA00023128"/>
    </source>
</evidence>
<dbReference type="AlphaFoldDB" id="A0A0D6EN19"/>
<dbReference type="SUPFAM" id="SSF50249">
    <property type="entry name" value="Nucleic acid-binding proteins"/>
    <property type="match status" value="1"/>
</dbReference>
<name>A0A0D6EN19_SPOSA</name>
<evidence type="ECO:0000256" key="2">
    <source>
        <dbReference type="ARBA" id="ARBA00005636"/>
    </source>
</evidence>
<dbReference type="Pfam" id="PF00181">
    <property type="entry name" value="Ribosomal_L2_N"/>
    <property type="match status" value="1"/>
</dbReference>
<feature type="non-terminal residue" evidence="10">
    <location>
        <position position="1"/>
    </location>
</feature>
<gene>
    <name evidence="10" type="primary">SPOSA6832_03145</name>
</gene>
<evidence type="ECO:0000256" key="7">
    <source>
        <dbReference type="SAM" id="MobiDB-lite"/>
    </source>
</evidence>
<dbReference type="Gene3D" id="2.40.50.140">
    <property type="entry name" value="Nucleic acid-binding proteins"/>
    <property type="match status" value="1"/>
</dbReference>
<dbReference type="InterPro" id="IPR012340">
    <property type="entry name" value="NA-bd_OB-fold"/>
</dbReference>
<reference evidence="11" key="1">
    <citation type="submission" date="2015-02" db="EMBL/GenBank/DDBJ databases">
        <authorList>
            <person name="Gon?alves P."/>
        </authorList>
    </citation>
    <scope>NUCLEOTIDE SEQUENCE [LARGE SCALE GENOMIC DNA]</scope>
</reference>
<dbReference type="InterPro" id="IPR022669">
    <property type="entry name" value="Ribosomal_uL2_C"/>
</dbReference>
<evidence type="ECO:0000259" key="8">
    <source>
        <dbReference type="SMART" id="SM01382"/>
    </source>
</evidence>
<dbReference type="InterPro" id="IPR008991">
    <property type="entry name" value="Translation_prot_SH3-like_sf"/>
</dbReference>
<comment type="similarity">
    <text evidence="2">Belongs to the universal ribosomal protein uL2 family.</text>
</comment>
<dbReference type="InterPro" id="IPR022666">
    <property type="entry name" value="Ribosomal_uL2_RNA-bd_dom"/>
</dbReference>
<keyword evidence="3" id="KW-0689">Ribosomal protein</keyword>
<dbReference type="PANTHER" id="PTHR13691">
    <property type="entry name" value="RIBOSOMAL PROTEIN L2"/>
    <property type="match status" value="1"/>
</dbReference>
<dbReference type="SMART" id="SM01383">
    <property type="entry name" value="Ribosomal_L2"/>
    <property type="match status" value="1"/>
</dbReference>
<comment type="subcellular location">
    <subcellularLocation>
        <location evidence="1">Mitochondrion</location>
    </subcellularLocation>
</comment>
<evidence type="ECO:0000313" key="11">
    <source>
        <dbReference type="Proteomes" id="UP000243876"/>
    </source>
</evidence>
<evidence type="ECO:0000256" key="3">
    <source>
        <dbReference type="ARBA" id="ARBA00022980"/>
    </source>
</evidence>
<feature type="compositionally biased region" description="Low complexity" evidence="7">
    <location>
        <begin position="211"/>
        <end position="229"/>
    </location>
</feature>
<dbReference type="SMART" id="SM01382">
    <property type="entry name" value="Ribosomal_L2_C"/>
    <property type="match status" value="1"/>
</dbReference>
<feature type="domain" description="Large ribosomal subunit protein uL2 RNA-binding" evidence="9">
    <location>
        <begin position="97"/>
        <end position="173"/>
    </location>
</feature>
<dbReference type="Pfam" id="PF03947">
    <property type="entry name" value="Ribosomal_L2_C"/>
    <property type="match status" value="1"/>
</dbReference>
<dbReference type="FunFam" id="2.40.50.140:FF:000128">
    <property type="entry name" value="50S ribosomal protein L2"/>
    <property type="match status" value="1"/>
</dbReference>
<dbReference type="EMBL" id="CENE01000014">
    <property type="protein sequence ID" value="CEQ41427.1"/>
    <property type="molecule type" value="Genomic_DNA"/>
</dbReference>
<dbReference type="GO" id="GO:0005762">
    <property type="term" value="C:mitochondrial large ribosomal subunit"/>
    <property type="evidence" value="ECO:0007669"/>
    <property type="project" value="TreeGrafter"/>
</dbReference>
<keyword evidence="5" id="KW-0687">Ribonucleoprotein</keyword>
<proteinExistence type="inferred from homology"/>
<feature type="compositionally biased region" description="Basic residues" evidence="7">
    <location>
        <begin position="104"/>
        <end position="113"/>
    </location>
</feature>
<dbReference type="InterPro" id="IPR002171">
    <property type="entry name" value="Ribosomal_uL2"/>
</dbReference>
<keyword evidence="11" id="KW-1185">Reference proteome</keyword>
<feature type="region of interest" description="Disordered" evidence="7">
    <location>
        <begin position="1"/>
        <end position="42"/>
    </location>
</feature>
<dbReference type="InterPro" id="IPR014722">
    <property type="entry name" value="Rib_uL2_dom2"/>
</dbReference>
<feature type="compositionally biased region" description="Basic and acidic residues" evidence="7">
    <location>
        <begin position="89"/>
        <end position="103"/>
    </location>
</feature>
<dbReference type="GO" id="GO:0003735">
    <property type="term" value="F:structural constituent of ribosome"/>
    <property type="evidence" value="ECO:0007669"/>
    <property type="project" value="InterPro"/>
</dbReference>
<feature type="domain" description="Large ribosomal subunit protein uL2 C-terminal" evidence="8">
    <location>
        <begin position="246"/>
        <end position="341"/>
    </location>
</feature>
<dbReference type="SUPFAM" id="SSF50104">
    <property type="entry name" value="Translation proteins SH3-like domain"/>
    <property type="match status" value="1"/>
</dbReference>
<sequence length="342" mass="36481">MSHLTRAARLLTRPTSSRSFSTSLASFKPPTSPTYTDPDTGKTRRVLTFSKKSGLSNFKTYLPITPSLRQLRQPISEHLHKGGPFRPLTEAKRSTGGRNDHGRITTRARGGGHKRRIRLVDFTRRETGEQEVLRIEYDPGRSGHIALLKHKQTGAMSYILAPTTLRQGDVVQSFRSGVPETFHLKAAAPSPSSTDADPSSPQSVFPPSPSLPGLSPGPGDAAPLDAPSPASLAPQIDVAALRQAALKPGNCLPIRLIPVGTVIHAISLTPNGPAVLARSAGASARIISASSPGGKHAQIRMGSGEVRLVSLEACATVGVVSNVDHQHRNLGKAGRMRWLGFR</sequence>
<dbReference type="GO" id="GO:0003723">
    <property type="term" value="F:RNA binding"/>
    <property type="evidence" value="ECO:0007669"/>
    <property type="project" value="TreeGrafter"/>
</dbReference>
<feature type="region of interest" description="Disordered" evidence="7">
    <location>
        <begin position="78"/>
        <end position="113"/>
    </location>
</feature>
<keyword evidence="4" id="KW-0496">Mitochondrion</keyword>
<evidence type="ECO:0000313" key="10">
    <source>
        <dbReference type="EMBL" id="CEQ41427.1"/>
    </source>
</evidence>
<evidence type="ECO:0000256" key="1">
    <source>
        <dbReference type="ARBA" id="ARBA00004173"/>
    </source>
</evidence>
<dbReference type="FunFam" id="2.30.30.30:FF:000001">
    <property type="entry name" value="50S ribosomal protein L2"/>
    <property type="match status" value="1"/>
</dbReference>
<dbReference type="GO" id="GO:0032543">
    <property type="term" value="P:mitochondrial translation"/>
    <property type="evidence" value="ECO:0007669"/>
    <property type="project" value="TreeGrafter"/>
</dbReference>
<accession>A0A0D6EN19</accession>
<dbReference type="PANTHER" id="PTHR13691:SF5">
    <property type="entry name" value="LARGE RIBOSOMAL SUBUNIT PROTEIN UL2M"/>
    <property type="match status" value="1"/>
</dbReference>
<feature type="compositionally biased region" description="Low complexity" evidence="7">
    <location>
        <begin position="186"/>
        <end position="203"/>
    </location>
</feature>
<dbReference type="Proteomes" id="UP000243876">
    <property type="component" value="Unassembled WGS sequence"/>
</dbReference>
<dbReference type="Gene3D" id="2.30.30.30">
    <property type="match status" value="1"/>
</dbReference>
<evidence type="ECO:0000256" key="5">
    <source>
        <dbReference type="ARBA" id="ARBA00023274"/>
    </source>
</evidence>
<feature type="compositionally biased region" description="Low complexity" evidence="7">
    <location>
        <begin position="8"/>
        <end position="38"/>
    </location>
</feature>
<evidence type="ECO:0000259" key="9">
    <source>
        <dbReference type="SMART" id="SM01383"/>
    </source>
</evidence>
<evidence type="ECO:0000256" key="6">
    <source>
        <dbReference type="ARBA" id="ARBA00069872"/>
    </source>
</evidence>
<feature type="region of interest" description="Disordered" evidence="7">
    <location>
        <begin position="186"/>
        <end position="229"/>
    </location>
</feature>